<feature type="compositionally biased region" description="Basic and acidic residues" evidence="1">
    <location>
        <begin position="319"/>
        <end position="336"/>
    </location>
</feature>
<dbReference type="EMBL" id="JAROAV010000006">
    <property type="protein sequence ID" value="MDF8262907.1"/>
    <property type="molecule type" value="Genomic_DNA"/>
</dbReference>
<reference evidence="4 5" key="1">
    <citation type="submission" date="2023-03" db="EMBL/GenBank/DDBJ databases">
        <title>YIM 133296 draft genome.</title>
        <authorList>
            <person name="Xiong L."/>
        </authorList>
    </citation>
    <scope>NUCLEOTIDE SEQUENCE [LARGE SCALE GENOMIC DNA]</scope>
    <source>
        <strain evidence="4 5">YIM 133296</strain>
    </source>
</reference>
<protein>
    <submittedName>
        <fullName evidence="4">LpqB family beta-propeller domain-containing protein</fullName>
    </submittedName>
</protein>
<dbReference type="SMART" id="SM00909">
    <property type="entry name" value="Germane"/>
    <property type="match status" value="1"/>
</dbReference>
<evidence type="ECO:0000256" key="1">
    <source>
        <dbReference type="SAM" id="MobiDB-lite"/>
    </source>
</evidence>
<dbReference type="SUPFAM" id="SSF69322">
    <property type="entry name" value="Tricorn protease domain 2"/>
    <property type="match status" value="1"/>
</dbReference>
<organism evidence="4 5">
    <name type="scientific">Luteipulveratus flavus</name>
    <dbReference type="NCBI Taxonomy" id="3031728"/>
    <lineage>
        <taxon>Bacteria</taxon>
        <taxon>Bacillati</taxon>
        <taxon>Actinomycetota</taxon>
        <taxon>Actinomycetes</taxon>
        <taxon>Micrococcales</taxon>
        <taxon>Dermacoccaceae</taxon>
        <taxon>Luteipulveratus</taxon>
    </lineage>
</organism>
<accession>A0ABT6C3M4</accession>
<dbReference type="Pfam" id="PF25976">
    <property type="entry name" value="LpqB_N"/>
    <property type="match status" value="1"/>
</dbReference>
<dbReference type="Pfam" id="PF10646">
    <property type="entry name" value="Germane"/>
    <property type="match status" value="1"/>
</dbReference>
<feature type="signal peptide" evidence="2">
    <location>
        <begin position="1"/>
        <end position="18"/>
    </location>
</feature>
<name>A0ABT6C3M4_9MICO</name>
<keyword evidence="5" id="KW-1185">Reference proteome</keyword>
<dbReference type="InterPro" id="IPR019606">
    <property type="entry name" value="GerMN"/>
</dbReference>
<comment type="caution">
    <text evidence="4">The sequence shown here is derived from an EMBL/GenBank/DDBJ whole genome shotgun (WGS) entry which is preliminary data.</text>
</comment>
<gene>
    <name evidence="4" type="ORF">P4R38_01450</name>
</gene>
<feature type="region of interest" description="Disordered" evidence="1">
    <location>
        <begin position="319"/>
        <end position="346"/>
    </location>
</feature>
<feature type="compositionally biased region" description="Basic and acidic residues" evidence="1">
    <location>
        <begin position="35"/>
        <end position="45"/>
    </location>
</feature>
<evidence type="ECO:0000313" key="5">
    <source>
        <dbReference type="Proteomes" id="UP001528912"/>
    </source>
</evidence>
<feature type="region of interest" description="Disordered" evidence="1">
    <location>
        <begin position="30"/>
        <end position="52"/>
    </location>
</feature>
<keyword evidence="2" id="KW-0732">Signal</keyword>
<evidence type="ECO:0000259" key="3">
    <source>
        <dbReference type="SMART" id="SM00909"/>
    </source>
</evidence>
<feature type="chain" id="PRO_5045409852" evidence="2">
    <location>
        <begin position="19"/>
        <end position="595"/>
    </location>
</feature>
<feature type="domain" description="GerMN" evidence="3">
    <location>
        <begin position="199"/>
        <end position="286"/>
    </location>
</feature>
<dbReference type="InterPro" id="IPR018910">
    <property type="entry name" value="LpqB_C"/>
</dbReference>
<dbReference type="Proteomes" id="UP001528912">
    <property type="component" value="Unassembled WGS sequence"/>
</dbReference>
<dbReference type="RefSeq" id="WP_277190704.1">
    <property type="nucleotide sequence ID" value="NZ_JAROAV010000006.1"/>
</dbReference>
<proteinExistence type="predicted"/>
<dbReference type="InterPro" id="IPR059026">
    <property type="entry name" value="LpqB_N"/>
</dbReference>
<evidence type="ECO:0000256" key="2">
    <source>
        <dbReference type="SAM" id="SignalP"/>
    </source>
</evidence>
<evidence type="ECO:0000313" key="4">
    <source>
        <dbReference type="EMBL" id="MDF8262907.1"/>
    </source>
</evidence>
<dbReference type="Pfam" id="PF10647">
    <property type="entry name" value="Gmad1"/>
    <property type="match status" value="1"/>
</dbReference>
<sequence>MKRLLVLLLAVLTLTGCAGLPDHSEVSQRMAIGEPRTEPQSDVRPEGPTPGATPAQVAAGFLYAHIGLEDRFATAQEFLTARAVQTWNPDQGVAVLRDGPLSVRQEGTDVVIGATVLARVSPDGRLSQLRTPQATSVRLRMAQVAGDWRVSGVPQELGLWLSRANFGHLYQPSEIYYGAENNQRVLVPDERWLPKRGSVTAMAEAVLSPPAPWLDGAVQKIVPSPHLIGSVPVSADEIASVAISAEALKATPDQRAMLWAAMIETLKAAGVRVRLTVNGTPLAAPGVSDDVVNAEDLNYRAIKPSSGSVIVKDADGLHWDDQRRSDTGRPRQRDTADDLGPLPTVPTGWHRLAADFKTQEIAAVSGDDRTVGRWITGTLLQRPPFGSHLVRPSYDGINGLWVAGQALGTDQSGARGPAAGGAPTVWVINTRQQAASAQPQPVVVPGLARRDVLAISVAPDGQRLAVVLRDRRTSTTSVQLYGVVRNQEDEATRLVGPRPLNASVVSATDISWVDGSTIAVLGQVSGNPGVTQAVLVPLNDLAQPLGAVRGAQQIVGGTGDQFGVSVVTDQGTVVGRQGTSWQVIYDADDLIVPAP</sequence>
<dbReference type="PROSITE" id="PS51257">
    <property type="entry name" value="PROKAR_LIPOPROTEIN"/>
    <property type="match status" value="1"/>
</dbReference>